<dbReference type="FunFam" id="3.30.300.30:FF:000015">
    <property type="entry name" value="Nonribosomal peptide synthase SidD"/>
    <property type="match status" value="5"/>
</dbReference>
<dbReference type="InterPro" id="IPR001242">
    <property type="entry name" value="Condensation_dom"/>
</dbReference>
<feature type="domain" description="Carrier" evidence="7">
    <location>
        <begin position="6389"/>
        <end position="6465"/>
    </location>
</feature>
<evidence type="ECO:0000256" key="2">
    <source>
        <dbReference type="ARBA" id="ARBA00022553"/>
    </source>
</evidence>
<dbReference type="Pfam" id="PF00668">
    <property type="entry name" value="Condensation"/>
    <property type="match status" value="6"/>
</dbReference>
<dbReference type="Gene3D" id="2.30.38.10">
    <property type="entry name" value="Luciferase, Domain 3"/>
    <property type="match status" value="3"/>
</dbReference>
<evidence type="ECO:0000256" key="5">
    <source>
        <dbReference type="ARBA" id="ARBA00023026"/>
    </source>
</evidence>
<dbReference type="Gene3D" id="3.40.50.12780">
    <property type="entry name" value="N-terminal domain of ligase-like"/>
    <property type="match status" value="3"/>
</dbReference>
<dbReference type="InterPro" id="IPR029063">
    <property type="entry name" value="SAM-dependent_MTases_sf"/>
</dbReference>
<dbReference type="GO" id="GO:0044550">
    <property type="term" value="P:secondary metabolite biosynthetic process"/>
    <property type="evidence" value="ECO:0007669"/>
    <property type="project" value="TreeGrafter"/>
</dbReference>
<dbReference type="Pfam" id="PF00550">
    <property type="entry name" value="PP-binding"/>
    <property type="match status" value="6"/>
</dbReference>
<keyword evidence="2" id="KW-0597">Phosphoprotein</keyword>
<dbReference type="SUPFAM" id="SSF52777">
    <property type="entry name" value="CoA-dependent acyltransferases"/>
    <property type="match status" value="12"/>
</dbReference>
<dbReference type="FunFam" id="3.30.300.30:FF:000084">
    <property type="entry name" value="Enniatin synthase"/>
    <property type="match status" value="1"/>
</dbReference>
<feature type="domain" description="Carrier" evidence="7">
    <location>
        <begin position="3822"/>
        <end position="3901"/>
    </location>
</feature>
<keyword evidence="5" id="KW-0843">Virulence</keyword>
<name>A0A553HTF0_9PEZI</name>
<dbReference type="EMBL" id="VFLP01000047">
    <property type="protein sequence ID" value="TRX91230.1"/>
    <property type="molecule type" value="Genomic_DNA"/>
</dbReference>
<dbReference type="GO" id="GO:0016874">
    <property type="term" value="F:ligase activity"/>
    <property type="evidence" value="ECO:0007669"/>
    <property type="project" value="UniProtKB-KW"/>
</dbReference>
<dbReference type="PROSITE" id="PS00455">
    <property type="entry name" value="AMP_BINDING"/>
    <property type="match status" value="6"/>
</dbReference>
<dbReference type="GO" id="GO:0005737">
    <property type="term" value="C:cytoplasm"/>
    <property type="evidence" value="ECO:0007669"/>
    <property type="project" value="TreeGrafter"/>
</dbReference>
<gene>
    <name evidence="8" type="ORF">FHL15_007835</name>
</gene>
<dbReference type="STRING" id="2512241.A0A553HTF0"/>
<sequence length="6921" mass="764291">MNVNNGISTNKASPLHGEELDAIWSLNGPLPDTSNECIHAIIASRGVDHPDKIAVVAWDGQLSYRELEQLSTRLACQLARYGVGARTVVPLCFEKSMWTVVAMVGVLKAGGAFALFDVSQPERRLREVIEQCNAKVVCTSMSSRDLCSRTKRPVLVVGPELQKAQPETRRVRQFDSDPAWPMYVCFTSGSTGRPKGIVISHSAFCSARQHQSDAFGFHPDARVFDFAAYSFDVAVYNAMMTLSIGACLCIPSEEQRKGKLNQTLRDMSVTVAAITPSASRLLEPEKLPDLQTLILSGEAVSANDLARLKRGSFHVLNAYGPAECTPMSTLNANAITPGISVDIGKGIGALTWVVDSNDYKKLVPMGTTGELLLEGPILAEGYLGEPEKTEAAFIIDPPWLLQGAPSWPGRRGRMYKTGDLVRYDAEGNLHFVGRKDGQVKLHGQRLELGEVEHHLRRHMPQGDHIIANVIELGGQKERQVLAVFLTGRGGWSDPKRVTEDLELVRVHRNIEVVLKQSLPSYMVPTLYFRVAAMPLSATGKIDRHRLCEMGASLSAQRLVELRGSSTGKQEPQTDTETLLRDLWATALGVEAHSISTDDDFFLLGGDSIAVINLVGAAGSAGIPLSVAAVFRYPTIEAQAQTQANMVARKSETLSPFSLLGGTEGSQTTRKVLAGLCNLADPSLVDDAYPCTPLQEGMISLATKRAGDYVLQAVLELHENVQLQSFKAAWGEIFRSTAMLRTRIVHHGELGLLQVVCREEMEWSQAHDLNEYLEKDNLNFMGLGDRLSRFALIGNPRRPRWFVWTVHHALYDGWSLQLVTSLAKEIFQGNVGKGSIIKRPRFSNFVQHILETRNNDVDAYWKSYLANSTFATFPSLPTTVREPVANATLEMKLPSVTRAGATMSTMLRSALAIVISLHTDFTDLVFGATVSGRNASVAGIEKILGPTIATVPVRMRIRKDEAISDYVRKVQQDAVDMIPSEQIGLQRLSRLSEEGRNACSFQTLLVVQPQEDEIESDDIFGKWQTSSTQQRFSTYAITLECFLTKDGVRARASFDSRVMDEWRMGQMLQQLGAVLEQLASAPEDSNIGDIKMFTAEDRAVIQAWNQPKLNVVDMCIHDLISNNAQVRPDAPAIEAWDGKLSHRELDEFSTQLSHHLAALGVGPEVFVPLCFEKSLFTIIAMLGVLKSGGAFVLLDPGLPDNRLRELCGQVKARVAVTSSSCRSRLSDFIPSTLVLDWQFFKSEAPPGREGKHMSSDPSNAAYIIFTSGSTGVPKGVIIEHRSYCSAIISHRALNVNSSTRSLQFGSYNFAGAILEILMPLIHGGCLCIPSEEQRGTQLARTIRRFNANWAFLTSTVLANLAPEDVPCLQTVCVGGEPIRSSQIAQWSSKVQLRQTYGSAELSGVVGSARLSELSVASDVGKALSGRIWLVDPTNIDRLAPLGVAGEIVFEGQVVGREYIGQPQKTAEAFIRTPAWRASFDSRCQPGSRFYKTGDLAVYKSDGSVQLLGRKDTQVKLRGQRIEVGEVEHQARLASQNVEEVVVELTTLDGSMRGPELVGFLLLRDRHEINEQDAGGEGFSKSAAATLQCVQARLESELPYYMVPSLLVPIPELPLTASKKTDRRRLREIGSDLSADQLRELKSLAAGQQRRPRTAAERRLLHLWADVLNIDANSIGINDNFFRLGGDSIAVMKLVGLARKSGLSLTVADMFRNPTLVAQAQVVKSAVHAPTESVRPFSLISEDQAISGLQKELAALCDVDDFVIDDAYPCTPLQKGLLSLTAKRTGDYVMQAVLNLSEDVHIDIFQAAWEAAVKAISILRTRIVHHSRLELLQVVCNEDIRWIRAQSLTDYLEQDKTRPMGLGHQLSRYCLIDNGESRYFVWTMHHALFDGWSLPLILDVVDNEYSANSLGKPTAFNSFVKYAVGLPEEQVDEFWQSYLADGDFAPFPSLPPSVQEPIADATLAMEFPLPALNPDTTTASMLIRGALALLIHQYTGSSDILLGATVSGRSAPVPAVDEIIGPTIATVPIRVSVDGEQPIADYLDMVQRGGTDMIPYEQTGLQRIAKINENGREAVGFQTLLVVHPQEDETIGSSDLLGKWHTSSSTHNQGFVTYAITLECYLGKETVKIKTSFDTRVISTWKMNILLQHLGVIVDRLSDPKAKQTVSDICALTKEDAMTIFQWNQLATVEVSDTCIHHLIAEHTKKRPDGPAVQAWDGRLAYHELDALSEQLANYLANSCGVAPEVVVPLCFEKSMWTVVAMLGVLKAGGAFVLLDPSLPYSRLETICRQVKATTSMSSVSCRTRLSDFTSKNIVVSWELLRALPTSGTIDRSYPRPDNAAYIIFTSGSTGEPKGVIIEHRSYCSAAIGHGARMNMSTDSRALQFGSYNFAGAIMEMIMTLIYGGCVCIPSEEQRGTQLAHTIREMKANWAFLTSTVLAKMSPEDVPSLGTICVGGEPIRSAQIKQWASRVNLRQTYGSSETSAVVSSAALTPSSTTGDVGNATTGRYWIVNPRDSDELVPIGAPGEVLIEGPTIGREYVGDAERSSKAFISPPIWRAAFGPSHRAFRFYKTGDLAAYKPDGSIELLGRKDTQVKLRGQRIETGEVEYHAKLATTAVLEAVVELVSVQDSQSRGPELLGFLVMETDHADVNNNSNRDDDVLDKHLTKQTRTVIQRTQARLESVLPHYMVPSVFVPIRQLPLTVSGKTDRRRLREIGSALSVQDLAVLRIATRSEKRNPRTKAEYRLRAIWSQVLNIEADSIGVDDNFFRLGGDSIAAMKLVGAARRANITLAVADIFRNPMLSAQACIEISAAPELNTEVIKPFSLLSRGKATGDVRDELASICALDASAIEDAYPCTPLQEGLLSLTSKRAGDYIMQAVLELSNDVNISYFQSAWEKVVASTPILRTKIVHYRQSGALVQVVCKEDINWTKSENLERYLLEDKQAAMGLGDRLSRFSLVGKDPSKPRCMVWTLHHVLYDGWSLPLLLELVSNTYRGISVSKRTGFDTFVERILHERDDNDALAFWRSYLAGGEFPSFPALSASNREPKADDILEYSLPLDTKKTEATVSTLLRGALAILISQYTGSTDVVFGATVSGRNAAVAGIDEIIGPTIATVPVRVQPQQDSTVSEFLDKIQQEATEMIAYEQTGLHRIAKLSESCRSACGFQTLLVVQPEEELPNDNSLGIWKISPDQGGFISYAIALECTLKSEEVALKAYIDTSIVSKWQVQNIVEQLGGIVRQLANAQPAQLLKEINVLSTKDEETVWNWNRSVPKTITESVHDLISQQEQENPDLPAVSACDGEFSYRELGELSSNLARHLADLGIGSRKVGTDAIVPLYFEKSKWAIVAMLAVLKAGGAFLLIDPTQAVERKRGMLESGANVILTSTQHADILAHPDYNIIAISAETLSYLPHAGTILQSHGFPDTAAYVVFTSGSTGQPKGILIDQYAMASSCVYFGRETGFSQSTRTLHFSSYAFDAFVVEIFTTLVFGGCVCIPSDSDRLATIDQFITSRGVNTVILTPSVIRLLKPATIQSLQNVILCGEAPSNEDLKRLTTVPALFNGYGPAECTVCCSIGAIDFSESSSYIGRAHAAVSWLVQPDDHSRLVPIGSVGELLIEGPILARNYISNRDATAAAFIEDPAWLLKGTSTHLGRRGRLYKTGDLVRYNENGTLTYVGRKDLQVKIRGQRVELGEIEYQTRECLGPEFEVVADIIELGGENGKTMLSLFVTSDIHGMGDYDDLFYRLSQVSDGVKVVRISNAVEAALSQRLPSYMIPTVYFQVASLPKLASGKVDRKRLRGLGALLSAKTVANIQTTSQKEKRKPQTVDEQLLRDIWAQVLNIEAGDIGIDDSFIRLGGDSITAMIAVGEARKLGFELGVADVLHQSGLHYVAGIARHSPEESHKYIPQSQIQGPIEQSYAQGRLWFLDQLYPGSTQYLMPIAIRLRGRVDLDALNTALLAIENRHETLRTTFSSQDGLDVQIVRPFQPSNLKIIDVASNDELLHILQREQSTPFDLNTDPGWRLLVYRLSEEEHVLSIVMHHIISDGWSANILQRELAAFYSTSIRGQDPLSQVSPLPIQYRDYALWQKTEAQMAKHQQQLEYWTAELDNSLPAELLCDKPRPAILSGKADVQEMVIDGYLYDKVMLFCKQYEVTPFVVLLAAFRATHYRLTGSKDATIGTANANRDQWQLADMIGFFVNMQCIRIKIEDESFEQLVQQVQATTKASLENQDVPFEKIVSKLKNTRDLSRQPLVQVVFTLHSQSDLGRFQLEGVETEQVNLAPTSRFDLEFHFTKEETCLRGEIAFSTDLYDSRTIHSLLSLFRTVLGQCLEAPKVEIESLSLLTHDDLLALQEFDLARIHSTDYSPESSVVDVFLQQVTAYPDKIAVRDPLSHLTYAELDKKSDQLALWLTKQSFANEKAVGVYAGRSCQTIIAFLGVLKANLAYVPLDINSPASRVESIMSSIEGHKLILLGPGTQPPTTTLKHVEFVSIEGILKQPRNEPDDQSAISLALPSATSLAYVMFTSGSTGKPKGVLIEHRGIVRLARQNDIVNALPKSCTMAHMGNIAFDITTWEIYATILNGGTLVCIDNTMVLDTDLLINTFSMENVQSAILTPTFFKQCLLEAPSVISQLDILLVGGDRVDGQDLISAQAIMQGKIFNAYGPTENTVISTFYEIPRLEGLVNVPIGVVGELVVTGDGLARGYTDPQQNLNRFISIEIDEKLVRAYRTGDYVRYRPIDGQMEFFGRMDGQVKVRGHRIEFGEIESALRRHSSVKDAVVVSTQRNEHAAQLAGFVTIFEDENEENVTEDAEDGDESQHVKLWETLFDSDKYTTVESVSPETIGRDFTAWTSMYDGTLIDKDEMNEWLEDTIRSILNGGKPGNVLEVGTGTGMILFNLINGLQSYIGLEPTSTAIDFVNKTARSIPALRNKVEMYKGTAADVGRLEKLNSPNLVVINSVAQYFPSLKYLQKVVENLVRLKGVKTIFFGDVRSFALYNEFKVTKALHQLGQSAYRDEIERHVAETDRVEQELLVDPAFFTALADQLPQVIEHVEIIPKRMKATNELSCYRYGAVLHLKDESSPLQIYEIRKDGWVDFMEQQLDRQSLLHLLRKHCSVSSAVAVSNIPYDKTVLERHVVDSLANATARKYSDHEWLPSIIQDANDFPSLSVTDLEELARSADCRVEISWARQHSQHGGFDAVFHHYRPSDYSERVLFNFPTDHCDHSSRSLSSRPLRRHLTEKIRSQLQERLRDQVPSYMIPQTITVLEKMPVTENGKIDRRALAETIPKLMSPRGTKQQPTSQLEQQLQSIWAQVLLISDAATISVDDSFFEIGGDSIVAMKAVTLARKAGIELSVADIFRHPTLTTLAQSRTTITNGHTDTIKPFELLQSDREAEDIRGELAILCNKDVSFVEDAYPCTPLQEGLLSLTAKRQGSYVMQAILQISDHIDLARLRLAWEEVVAFTAILRTRIVQHEQLGLTQVVCGEGVKWNESQDLEEYLQMDNSKPMGLGDTLSRFAIVSEGDTSPSRCLVWTIHHALYDGWSLPRIMRLVSDVYNRRCTLREQLMFNGFVKHLLHTKSADAETHWRSYLAHPEFNAFPELPSTVQEPVADTILETRLAPRVKSKFTMSTMINGALAILFSQYSNSADILFGTVMSGRNASVNGIEDILGPTIATVPTRIRVQNSQTVHDYLHTIQHEATEAIEFHQTGLQRIAGIGEDGRRGLGFQTLLVIQPEDEELPEDDRLGSWRTSSTQQGFSSTYAVVLECFVGADEVRLNARFDSSVISKWQMENLTQQLGFILRQLTDAKSGQLVGNLNSLNANHEAKIWELNKIVPDAVDLCVHERIDTLTKLCPDAPAICSWDGDLTYRELETLSTQIALYLTDMGITHSNAVPLIFEKSLWVIVTMLAVLKVGAMFVPVDVTQGADRRDRIIKETGAKIILASAENAKLLVKSGYSVVPIGPETLSSVLKAKNAAAAHRTGKAPEARVTPESTAYIMYTSGSTGQPKGFRIDHRAISTSCFYHGRAMGFNRSTRTLQFSSFFFDVSILEIMTTLLCGGCVCVPSDSERLTAIEDAINRMDVNTCFFTPTVAQLLNPSQVPSITTMMLGGEKVSSDDINRWATPDCIAFNVYGPAECSVVCTVNGSRTRQVGIPPVGRATGAALWIVSPEDHNRLMPIGAIGELVLEGHIVGQGYLGRPQETAAAFIEPPTWLARRGTQSRVYKSGDLAHYNEDGTITLVGRKDTQVKLRGQRLELSEVEFQVRQCVSAVSQVVAEVTELAVEDKRQVLSVFLVVESDNNEEGQATSAVQMAKLMTGEVTLAWLRPDIETALSQRLPAYMMPTLYFRLKTMPLMASGKPDRRVLREIASTLTPQDLAELRSLTNGAKRGPRTKTERRLQVLWAQLLNINATSIGIEDSFLGLGGDSIAAMKLVMAARKTGITLTVTDVLKHGSLEALAAYQDQKVQGAQPILSGKPYSLLGDAVRENIIRSSKSLLAPEKVVDIYPVTEFQKDVIKMSLQRPRQSLNYIFLDFGLDLDLDQLKASCCRHVEHHSVLRSVFISFEGEYFQLVLEQLSLLFPIVDTADDLSSVSYKMCLADAETGFKLGRPPTSFMLVRNKSQGSRLIIRLSHAQYDGFCLSTLITSLLDFYQGKISPPATSFSDFLWYKRSQLATSTAYWKNLLKGSSLTNIAQILLPKRSQLIARDSPLEKVVVEGDIHIPQLRGGITLASVTSSAWAIVLSEITGQKDVVYGSLVSGRGVSMPGIENVVGPCLDIVPVRAQVHENLLTHELFRSIQEQNLAAQTHALGLEQIIKHSTQWPADSEFESVVQYQGIDENPHFDLTGTMLKLSWMDSPNQIPPRFVIIFYPIDNGVKIKLLANSHIVSTAMANTLLAALRKTILRLVTSQNEPLSSLKLNTSI</sequence>
<comment type="caution">
    <text evidence="8">The sequence shown here is derived from an EMBL/GenBank/DDBJ whole genome shotgun (WGS) entry which is preliminary data.</text>
</comment>
<dbReference type="SUPFAM" id="SSF53335">
    <property type="entry name" value="S-adenosyl-L-methionine-dependent methyltransferases"/>
    <property type="match status" value="1"/>
</dbReference>
<feature type="domain" description="Carrier" evidence="7">
    <location>
        <begin position="5297"/>
        <end position="5374"/>
    </location>
</feature>
<dbReference type="CDD" id="cd19531">
    <property type="entry name" value="LCL_NRPS-like"/>
    <property type="match status" value="1"/>
</dbReference>
<dbReference type="PANTHER" id="PTHR45527:SF1">
    <property type="entry name" value="FATTY ACID SYNTHASE"/>
    <property type="match status" value="1"/>
</dbReference>
<evidence type="ECO:0000313" key="9">
    <source>
        <dbReference type="Proteomes" id="UP000319160"/>
    </source>
</evidence>
<organism evidence="8 9">
    <name type="scientific">Xylaria flabelliformis</name>
    <dbReference type="NCBI Taxonomy" id="2512241"/>
    <lineage>
        <taxon>Eukaryota</taxon>
        <taxon>Fungi</taxon>
        <taxon>Dikarya</taxon>
        <taxon>Ascomycota</taxon>
        <taxon>Pezizomycotina</taxon>
        <taxon>Sordariomycetes</taxon>
        <taxon>Xylariomycetidae</taxon>
        <taxon>Xylariales</taxon>
        <taxon>Xylariaceae</taxon>
        <taxon>Xylaria</taxon>
    </lineage>
</organism>
<dbReference type="CDD" id="cd19545">
    <property type="entry name" value="FUM14_C_NRPS-like"/>
    <property type="match status" value="4"/>
</dbReference>
<dbReference type="OrthoDB" id="416786at2759"/>
<dbReference type="PANTHER" id="PTHR45527">
    <property type="entry name" value="NONRIBOSOMAL PEPTIDE SYNTHETASE"/>
    <property type="match status" value="1"/>
</dbReference>
<dbReference type="Gene3D" id="1.10.1200.10">
    <property type="entry name" value="ACP-like"/>
    <property type="match status" value="6"/>
</dbReference>
<feature type="domain" description="Carrier" evidence="7">
    <location>
        <begin position="570"/>
        <end position="646"/>
    </location>
</feature>
<dbReference type="InterPro" id="IPR023213">
    <property type="entry name" value="CAT-like_dom_sf"/>
</dbReference>
<dbReference type="FunFam" id="3.40.50.12780:FF:000014">
    <property type="entry name" value="Nonribosomal peptide synthetase 1"/>
    <property type="match status" value="4"/>
</dbReference>
<dbReference type="Gene3D" id="3.30.300.30">
    <property type="match status" value="7"/>
</dbReference>
<dbReference type="InterPro" id="IPR009081">
    <property type="entry name" value="PP-bd_ACP"/>
</dbReference>
<evidence type="ECO:0000256" key="1">
    <source>
        <dbReference type="ARBA" id="ARBA00022450"/>
    </source>
</evidence>
<dbReference type="CDD" id="cd05930">
    <property type="entry name" value="A_NRPS"/>
    <property type="match status" value="1"/>
</dbReference>
<accession>A0A553HTF0</accession>
<dbReference type="SMART" id="SM00823">
    <property type="entry name" value="PKS_PP"/>
    <property type="match status" value="6"/>
</dbReference>
<keyword evidence="9" id="KW-1185">Reference proteome</keyword>
<dbReference type="Pfam" id="PF00501">
    <property type="entry name" value="AMP-binding"/>
    <property type="match status" value="6"/>
</dbReference>
<dbReference type="Gene3D" id="3.40.50.980">
    <property type="match status" value="6"/>
</dbReference>
<evidence type="ECO:0000313" key="8">
    <source>
        <dbReference type="EMBL" id="TRX91230.1"/>
    </source>
</evidence>
<dbReference type="InterPro" id="IPR042099">
    <property type="entry name" value="ANL_N_sf"/>
</dbReference>
<keyword evidence="3" id="KW-0436">Ligase</keyword>
<dbReference type="InterPro" id="IPR006162">
    <property type="entry name" value="Ppantetheine_attach_site"/>
</dbReference>
<dbReference type="PROSITE" id="PS00012">
    <property type="entry name" value="PHOSPHOPANTETHEINE"/>
    <property type="match status" value="5"/>
</dbReference>
<reference evidence="9" key="1">
    <citation type="submission" date="2019-06" db="EMBL/GenBank/DDBJ databases">
        <title>Draft genome sequence of the griseofulvin-producing fungus Xylaria cubensis strain G536.</title>
        <authorList>
            <person name="Mead M.E."/>
            <person name="Raja H.A."/>
            <person name="Steenwyk J.L."/>
            <person name="Knowles S.L."/>
            <person name="Oberlies N.H."/>
            <person name="Rokas A."/>
        </authorList>
    </citation>
    <scope>NUCLEOTIDE SEQUENCE [LARGE SCALE GENOMIC DNA]</scope>
    <source>
        <strain evidence="9">G536</strain>
    </source>
</reference>
<dbReference type="GO" id="GO:0031177">
    <property type="term" value="F:phosphopantetheine binding"/>
    <property type="evidence" value="ECO:0007669"/>
    <property type="project" value="InterPro"/>
</dbReference>
<dbReference type="Gene3D" id="3.30.559.30">
    <property type="entry name" value="Nonribosomal peptide synthetase, condensation domain"/>
    <property type="match status" value="6"/>
</dbReference>
<keyword evidence="1" id="KW-0596">Phosphopantetheine</keyword>
<dbReference type="InterPro" id="IPR020845">
    <property type="entry name" value="AMP-binding_CS"/>
</dbReference>
<dbReference type="InterPro" id="IPR036736">
    <property type="entry name" value="ACP-like_sf"/>
</dbReference>
<evidence type="ECO:0000256" key="3">
    <source>
        <dbReference type="ARBA" id="ARBA00022598"/>
    </source>
</evidence>
<dbReference type="SUPFAM" id="SSF47336">
    <property type="entry name" value="ACP-like"/>
    <property type="match status" value="6"/>
</dbReference>
<comment type="similarity">
    <text evidence="6">Belongs to the NRP synthetase family.</text>
</comment>
<evidence type="ECO:0000259" key="7">
    <source>
        <dbReference type="PROSITE" id="PS50075"/>
    </source>
</evidence>
<dbReference type="InterPro" id="IPR000873">
    <property type="entry name" value="AMP-dep_synth/lig_dom"/>
</dbReference>
<dbReference type="CDD" id="cd19542">
    <property type="entry name" value="CT_NRPS-like"/>
    <property type="match status" value="1"/>
</dbReference>
<dbReference type="SMART" id="SM01294">
    <property type="entry name" value="PKS_PP_betabranch"/>
    <property type="match status" value="1"/>
</dbReference>
<dbReference type="CDD" id="cd05918">
    <property type="entry name" value="A_NRPS_SidN3_like"/>
    <property type="match status" value="5"/>
</dbReference>
<dbReference type="NCBIfam" id="TIGR01733">
    <property type="entry name" value="AA-adenyl-dom"/>
    <property type="match status" value="5"/>
</dbReference>
<protein>
    <recommendedName>
        <fullName evidence="7">Carrier domain-containing protein</fullName>
    </recommendedName>
</protein>
<feature type="domain" description="Carrier" evidence="7">
    <location>
        <begin position="2735"/>
        <end position="2811"/>
    </location>
</feature>
<dbReference type="PROSITE" id="PS50075">
    <property type="entry name" value="CARRIER"/>
    <property type="match status" value="6"/>
</dbReference>
<proteinExistence type="inferred from homology"/>
<dbReference type="Gene3D" id="3.40.50.150">
    <property type="entry name" value="Vaccinia Virus protein VP39"/>
    <property type="match status" value="1"/>
</dbReference>
<dbReference type="InterPro" id="IPR010071">
    <property type="entry name" value="AA_adenyl_dom"/>
</dbReference>
<dbReference type="GO" id="GO:0043041">
    <property type="term" value="P:amino acid activation for nonribosomal peptide biosynthetic process"/>
    <property type="evidence" value="ECO:0007669"/>
    <property type="project" value="TreeGrafter"/>
</dbReference>
<keyword evidence="4" id="KW-0677">Repeat</keyword>
<dbReference type="InterPro" id="IPR020806">
    <property type="entry name" value="PKS_PP-bd"/>
</dbReference>
<dbReference type="Proteomes" id="UP000319160">
    <property type="component" value="Unassembled WGS sequence"/>
</dbReference>
<dbReference type="Gene3D" id="3.30.559.10">
    <property type="entry name" value="Chloramphenicol acetyltransferase-like domain"/>
    <property type="match status" value="6"/>
</dbReference>
<dbReference type="FunFam" id="3.30.559.30:FF:000003">
    <property type="entry name" value="Nonribosomal peptide synthase SidD"/>
    <property type="match status" value="4"/>
</dbReference>
<dbReference type="SUPFAM" id="SSF56801">
    <property type="entry name" value="Acetyl-CoA synthetase-like"/>
    <property type="match status" value="6"/>
</dbReference>
<evidence type="ECO:0000256" key="6">
    <source>
        <dbReference type="ARBA" id="ARBA00029454"/>
    </source>
</evidence>
<dbReference type="FunFam" id="1.10.1200.10:FF:000005">
    <property type="entry name" value="Nonribosomal peptide synthetase 1"/>
    <property type="match status" value="4"/>
</dbReference>
<evidence type="ECO:0000256" key="4">
    <source>
        <dbReference type="ARBA" id="ARBA00022737"/>
    </source>
</evidence>
<dbReference type="NCBIfam" id="NF003417">
    <property type="entry name" value="PRK04813.1"/>
    <property type="match status" value="7"/>
</dbReference>
<dbReference type="InterPro" id="IPR045851">
    <property type="entry name" value="AMP-bd_C_sf"/>
</dbReference>
<feature type="domain" description="Carrier" evidence="7">
    <location>
        <begin position="1649"/>
        <end position="1725"/>
    </location>
</feature>